<dbReference type="PANTHER" id="PTHR31072:SF23">
    <property type="entry name" value="TRANSCRIPTION FACTOR PCF8"/>
    <property type="match status" value="1"/>
</dbReference>
<organism evidence="8">
    <name type="scientific">Oryza brachyantha</name>
    <name type="common">malo sina</name>
    <dbReference type="NCBI Taxonomy" id="4533"/>
    <lineage>
        <taxon>Eukaryota</taxon>
        <taxon>Viridiplantae</taxon>
        <taxon>Streptophyta</taxon>
        <taxon>Embryophyta</taxon>
        <taxon>Tracheophyta</taxon>
        <taxon>Spermatophyta</taxon>
        <taxon>Magnoliopsida</taxon>
        <taxon>Liliopsida</taxon>
        <taxon>Poales</taxon>
        <taxon>Poaceae</taxon>
        <taxon>BOP clade</taxon>
        <taxon>Oryzoideae</taxon>
        <taxon>Oryzeae</taxon>
        <taxon>Oryzinae</taxon>
        <taxon>Oryza</taxon>
    </lineage>
</organism>
<dbReference type="InterPro" id="IPR017887">
    <property type="entry name" value="TF_TCP_subgr"/>
</dbReference>
<dbReference type="Pfam" id="PF03634">
    <property type="entry name" value="TCP"/>
    <property type="match status" value="1"/>
</dbReference>
<keyword evidence="9" id="KW-1185">Reference proteome</keyword>
<feature type="domain" description="TCP" evidence="7">
    <location>
        <begin position="1"/>
        <end position="37"/>
    </location>
</feature>
<evidence type="ECO:0000256" key="6">
    <source>
        <dbReference type="SAM" id="MobiDB-lite"/>
    </source>
</evidence>
<evidence type="ECO:0000313" key="9">
    <source>
        <dbReference type="Proteomes" id="UP000006038"/>
    </source>
</evidence>
<dbReference type="PANTHER" id="PTHR31072">
    <property type="entry name" value="TRANSCRIPTION FACTOR TCP4-RELATED"/>
    <property type="match status" value="1"/>
</dbReference>
<reference evidence="8" key="2">
    <citation type="submission" date="2013-04" db="UniProtKB">
        <authorList>
            <consortium name="EnsemblPlants"/>
        </authorList>
    </citation>
    <scope>IDENTIFICATION</scope>
</reference>
<keyword evidence="3" id="KW-0238">DNA-binding</keyword>
<dbReference type="Proteomes" id="UP000006038">
    <property type="component" value="Chromosome 12"/>
</dbReference>
<feature type="region of interest" description="Disordered" evidence="6">
    <location>
        <begin position="49"/>
        <end position="81"/>
    </location>
</feature>
<evidence type="ECO:0000256" key="5">
    <source>
        <dbReference type="ARBA" id="ARBA00023242"/>
    </source>
</evidence>
<comment type="subcellular location">
    <subcellularLocation>
        <location evidence="1">Nucleus</location>
    </subcellularLocation>
</comment>
<dbReference type="InterPro" id="IPR005333">
    <property type="entry name" value="Transcription_factor_TCP"/>
</dbReference>
<dbReference type="eggNOG" id="ENOG502QQFU">
    <property type="taxonomic scope" value="Eukaryota"/>
</dbReference>
<evidence type="ECO:0000256" key="2">
    <source>
        <dbReference type="ARBA" id="ARBA00023015"/>
    </source>
</evidence>
<keyword evidence="5" id="KW-0539">Nucleus</keyword>
<accession>J3NF16</accession>
<dbReference type="HOGENOM" id="CLU_070702_0_0_1"/>
<dbReference type="GO" id="GO:0003700">
    <property type="term" value="F:DNA-binding transcription factor activity"/>
    <property type="evidence" value="ECO:0007669"/>
    <property type="project" value="InterPro"/>
</dbReference>
<dbReference type="EnsemblPlants" id="OB12G25740.1">
    <property type="protein sequence ID" value="OB12G25740.1"/>
    <property type="gene ID" value="OB12G25740"/>
</dbReference>
<evidence type="ECO:0000259" key="7">
    <source>
        <dbReference type="PROSITE" id="PS51369"/>
    </source>
</evidence>
<protein>
    <recommendedName>
        <fullName evidence="7">TCP domain-containing protein</fullName>
    </recommendedName>
</protein>
<evidence type="ECO:0000256" key="3">
    <source>
        <dbReference type="ARBA" id="ARBA00023125"/>
    </source>
</evidence>
<reference evidence="8" key="1">
    <citation type="journal article" date="2013" name="Nat. Commun.">
        <title>Whole-genome sequencing of Oryza brachyantha reveals mechanisms underlying Oryza genome evolution.</title>
        <authorList>
            <person name="Chen J."/>
            <person name="Huang Q."/>
            <person name="Gao D."/>
            <person name="Wang J."/>
            <person name="Lang Y."/>
            <person name="Liu T."/>
            <person name="Li B."/>
            <person name="Bai Z."/>
            <person name="Luis Goicoechea J."/>
            <person name="Liang C."/>
            <person name="Chen C."/>
            <person name="Zhang W."/>
            <person name="Sun S."/>
            <person name="Liao Y."/>
            <person name="Zhang X."/>
            <person name="Yang L."/>
            <person name="Song C."/>
            <person name="Wang M."/>
            <person name="Shi J."/>
            <person name="Liu G."/>
            <person name="Liu J."/>
            <person name="Zhou H."/>
            <person name="Zhou W."/>
            <person name="Yu Q."/>
            <person name="An N."/>
            <person name="Chen Y."/>
            <person name="Cai Q."/>
            <person name="Wang B."/>
            <person name="Liu B."/>
            <person name="Min J."/>
            <person name="Huang Y."/>
            <person name="Wu H."/>
            <person name="Li Z."/>
            <person name="Zhang Y."/>
            <person name="Yin Y."/>
            <person name="Song W."/>
            <person name="Jiang J."/>
            <person name="Jackson S.A."/>
            <person name="Wing R.A."/>
            <person name="Wang J."/>
            <person name="Chen M."/>
        </authorList>
    </citation>
    <scope>NUCLEOTIDE SEQUENCE [LARGE SCALE GENOMIC DNA]</scope>
    <source>
        <strain evidence="8">cv. IRGC 101232</strain>
    </source>
</reference>
<dbReference type="OMA" id="HAYNGNA"/>
<evidence type="ECO:0000256" key="1">
    <source>
        <dbReference type="ARBA" id="ARBA00004123"/>
    </source>
</evidence>
<dbReference type="PROSITE" id="PS51369">
    <property type="entry name" value="TCP"/>
    <property type="match status" value="1"/>
</dbReference>
<dbReference type="GO" id="GO:0005634">
    <property type="term" value="C:nucleus"/>
    <property type="evidence" value="ECO:0007669"/>
    <property type="project" value="UniProtKB-SubCell"/>
</dbReference>
<dbReference type="Gramene" id="OB12G25740.1">
    <property type="protein sequence ID" value="OB12G25740.1"/>
    <property type="gene ID" value="OB12G25740"/>
</dbReference>
<dbReference type="GO" id="GO:0043565">
    <property type="term" value="F:sequence-specific DNA binding"/>
    <property type="evidence" value="ECO:0007669"/>
    <property type="project" value="TreeGrafter"/>
</dbReference>
<keyword evidence="4" id="KW-0804">Transcription</keyword>
<name>J3NF16_ORYBR</name>
<feature type="compositionally biased region" description="Low complexity" evidence="6">
    <location>
        <begin position="65"/>
        <end position="79"/>
    </location>
</feature>
<sequence length="239" mass="25045">VSPAIQFYDLQDRLGYDQPSKAIEWLIGAAASAIDALPSLDCSFALPTTASSPAPASSPPDDAEVSTSETSKSSVLSLANAPGDHGNGTAYNGGGANGGAFAELLHCSANGNKPLQHQHQHQQQQATLAYYAAQSAHMAPMPFEMTMPQLAFTQEQQQHATVAFERGTLQSNAVAASLWPPSTAQHPYLLQRFAAAPPEVAGLPFFLAGGGGGGATAPATTNAGERRLQLWDFKEERKT</sequence>
<evidence type="ECO:0000256" key="4">
    <source>
        <dbReference type="ARBA" id="ARBA00023163"/>
    </source>
</evidence>
<proteinExistence type="predicted"/>
<dbReference type="AlphaFoldDB" id="J3NF16"/>
<dbReference type="STRING" id="4533.J3NF16"/>
<keyword evidence="2" id="KW-0805">Transcription regulation</keyword>
<dbReference type="GO" id="GO:2000032">
    <property type="term" value="P:regulation of secondary shoot formation"/>
    <property type="evidence" value="ECO:0007669"/>
    <property type="project" value="TreeGrafter"/>
</dbReference>
<evidence type="ECO:0000313" key="8">
    <source>
        <dbReference type="EnsemblPlants" id="OB12G25740.1"/>
    </source>
</evidence>